<feature type="compositionally biased region" description="Low complexity" evidence="1">
    <location>
        <begin position="366"/>
        <end position="377"/>
    </location>
</feature>
<dbReference type="Pfam" id="PF08613">
    <property type="entry name" value="Cyclin"/>
    <property type="match status" value="1"/>
</dbReference>
<dbReference type="GO" id="GO:0019901">
    <property type="term" value="F:protein kinase binding"/>
    <property type="evidence" value="ECO:0007669"/>
    <property type="project" value="InterPro"/>
</dbReference>
<dbReference type="PANTHER" id="PTHR15615:SF118">
    <property type="entry name" value="CYCLIN, HYPOTHETICAL (EUROFUNG)"/>
    <property type="match status" value="1"/>
</dbReference>
<evidence type="ECO:0000313" key="2">
    <source>
        <dbReference type="EMBL" id="KFX46946.1"/>
    </source>
</evidence>
<feature type="compositionally biased region" description="Basic and acidic residues" evidence="1">
    <location>
        <begin position="130"/>
        <end position="142"/>
    </location>
</feature>
<dbReference type="Gene3D" id="1.10.472.10">
    <property type="entry name" value="Cyclin-like"/>
    <property type="match status" value="1"/>
</dbReference>
<feature type="compositionally biased region" description="Polar residues" evidence="1">
    <location>
        <begin position="378"/>
        <end position="399"/>
    </location>
</feature>
<dbReference type="AlphaFoldDB" id="A0A093VJW2"/>
<accession>A0A093VJW2</accession>
<dbReference type="EMBL" id="JPOX01000016">
    <property type="protein sequence ID" value="KFX46946.1"/>
    <property type="molecule type" value="Genomic_DNA"/>
</dbReference>
<dbReference type="PANTHER" id="PTHR15615">
    <property type="match status" value="1"/>
</dbReference>
<sequence>MSPALTSYPSFSLPFPPTSDLNHPRYTYQPYSPLSFLSKLTLNPISSGLPNWSAPLRDGLPTPPADMNGVALNSQVAPSSTYAYHHHHHNGQYAAKSSSNRVPLANTVSNAAPNYLPPLTKQVAQVEESVDTKSNKRSEKEPLPSYSQIPTSIRKSGGNLPEFAAQIACLFWFEKTSKLKMIEDSTPQKYTLVPEAFPTVGFQKWVSTVLSTTQVSQNVILLALLFIYRLKKFNPGVRGKKGSEFRLMTIALMMGNKFLDDNTYTNKTWAEVSGITVQEIHIMEVEFLSNVRYNLFVSKEEWTQWHSKLGRFANFFEKASRMPPENEFAPTTPIHQISPTADGSRRYNHPVSPASKLPSPPSTNHLQPQTQLQTQIPSRSTWNPASATATTPYRLNTSPRALPNLEFPPYSRKRNWEDDVEENPSKRVAVSSYSAPMPAVPVSATSMPSVPVLPPVLGTNMPLSVPSLAIPVPRLSQPTTYQPVSTALIPPTLPAASMPQQLPLPHVRAMSTVFNNPSSTWSQQIPSSTVAPVVPAVQASNPMALYNSTVSLPDPSRRQSPYSATVSSDAVSPSSAFHVHTPQNHLSPSFFLVNRNSPYRPVRAVNTLLIPPPSASLHQPRHLSMDQMHYQPLGKSFTERRTGVLPYLHHDGLPQGVIPQQPNFLPSQY</sequence>
<organism evidence="2">
    <name type="scientific">Talaromyces marneffei PM1</name>
    <dbReference type="NCBI Taxonomy" id="1077442"/>
    <lineage>
        <taxon>Eukaryota</taxon>
        <taxon>Fungi</taxon>
        <taxon>Dikarya</taxon>
        <taxon>Ascomycota</taxon>
        <taxon>Pezizomycotina</taxon>
        <taxon>Eurotiomycetes</taxon>
        <taxon>Eurotiomycetidae</taxon>
        <taxon>Eurotiales</taxon>
        <taxon>Trichocomaceae</taxon>
        <taxon>Talaromyces</taxon>
        <taxon>Talaromyces sect. Talaromyces</taxon>
    </lineage>
</organism>
<feature type="region of interest" description="Disordered" evidence="1">
    <location>
        <begin position="124"/>
        <end position="150"/>
    </location>
</feature>
<comment type="caution">
    <text evidence="2">The sequence shown here is derived from an EMBL/GenBank/DDBJ whole genome shotgun (WGS) entry which is preliminary data.</text>
</comment>
<dbReference type="HOGENOM" id="CLU_013431_2_0_1"/>
<dbReference type="GO" id="GO:0005634">
    <property type="term" value="C:nucleus"/>
    <property type="evidence" value="ECO:0007669"/>
    <property type="project" value="TreeGrafter"/>
</dbReference>
<dbReference type="eggNOG" id="ENOG502QWSP">
    <property type="taxonomic scope" value="Eukaryota"/>
</dbReference>
<evidence type="ECO:0000256" key="1">
    <source>
        <dbReference type="SAM" id="MobiDB-lite"/>
    </source>
</evidence>
<dbReference type="CDD" id="cd20557">
    <property type="entry name" value="CYCLIN_ScPCL1-like"/>
    <property type="match status" value="1"/>
</dbReference>
<gene>
    <name evidence="2" type="ORF">GQ26_0160060</name>
</gene>
<dbReference type="GO" id="GO:0016538">
    <property type="term" value="F:cyclin-dependent protein serine/threonine kinase regulator activity"/>
    <property type="evidence" value="ECO:0007669"/>
    <property type="project" value="TreeGrafter"/>
</dbReference>
<protein>
    <submittedName>
        <fullName evidence="2">Meiotically up-regulated gene 80 protein</fullName>
    </submittedName>
</protein>
<dbReference type="GO" id="GO:0000307">
    <property type="term" value="C:cyclin-dependent protein kinase holoenzyme complex"/>
    <property type="evidence" value="ECO:0007669"/>
    <property type="project" value="TreeGrafter"/>
</dbReference>
<dbReference type="InterPro" id="IPR013922">
    <property type="entry name" value="Cyclin_PHO80-like"/>
</dbReference>
<name>A0A093VJW2_TALMA</name>
<reference evidence="2" key="1">
    <citation type="journal article" date="2014" name="PLoS Genet.">
        <title>Signature Gene Expression Reveals Novel Clues to the Molecular Mechanisms of Dimorphic Transition in Penicillium marneffei.</title>
        <authorList>
            <person name="Yang E."/>
            <person name="Wang G."/>
            <person name="Cai J."/>
            <person name="Woo P.C."/>
            <person name="Lau S.K."/>
            <person name="Yuen K.-Y."/>
            <person name="Chow W.-N."/>
            <person name="Lin X."/>
        </authorList>
    </citation>
    <scope>NUCLEOTIDE SEQUENCE [LARGE SCALE GENOMIC DNA]</scope>
    <source>
        <strain evidence="2">PM1</strain>
    </source>
</reference>
<feature type="region of interest" description="Disordered" evidence="1">
    <location>
        <begin position="323"/>
        <end position="406"/>
    </location>
</feature>
<proteinExistence type="predicted"/>